<dbReference type="AlphaFoldDB" id="A0A645EDR6"/>
<organism evidence="2">
    <name type="scientific">bioreactor metagenome</name>
    <dbReference type="NCBI Taxonomy" id="1076179"/>
    <lineage>
        <taxon>unclassified sequences</taxon>
        <taxon>metagenomes</taxon>
        <taxon>ecological metagenomes</taxon>
    </lineage>
</organism>
<feature type="region of interest" description="Disordered" evidence="1">
    <location>
        <begin position="1"/>
        <end position="36"/>
    </location>
</feature>
<name>A0A645EDR6_9ZZZZ</name>
<reference evidence="2" key="1">
    <citation type="submission" date="2019-08" db="EMBL/GenBank/DDBJ databases">
        <authorList>
            <person name="Kucharzyk K."/>
            <person name="Murdoch R.W."/>
            <person name="Higgins S."/>
            <person name="Loffler F."/>
        </authorList>
    </citation>
    <scope>NUCLEOTIDE SEQUENCE</scope>
</reference>
<evidence type="ECO:0000313" key="2">
    <source>
        <dbReference type="EMBL" id="MPN00031.1"/>
    </source>
</evidence>
<evidence type="ECO:0000256" key="1">
    <source>
        <dbReference type="SAM" id="MobiDB-lite"/>
    </source>
</evidence>
<protein>
    <submittedName>
        <fullName evidence="2">Uncharacterized protein</fullName>
    </submittedName>
</protein>
<proteinExistence type="predicted"/>
<accession>A0A645EDR6</accession>
<comment type="caution">
    <text evidence="2">The sequence shown here is derived from an EMBL/GenBank/DDBJ whole genome shotgun (WGS) entry which is preliminary data.</text>
</comment>
<gene>
    <name evidence="2" type="ORF">SDC9_147225</name>
</gene>
<dbReference type="EMBL" id="VSSQ01046078">
    <property type="protein sequence ID" value="MPN00031.1"/>
    <property type="molecule type" value="Genomic_DNA"/>
</dbReference>
<sequence>MLLGQVPRGKQAEQHVQHPHARQAEEEAEKEVEGHLGPCLGDQLRVKHPLAAGHKLFGDSGHIVTGQGKDR</sequence>